<proteinExistence type="predicted"/>
<sequence length="37" mass="4185">MNRAIAKLFGREPGRKLQSEGKMGNIAEFTVHDLRRG</sequence>
<dbReference type="AlphaFoldDB" id="A0A0F9KU64"/>
<dbReference type="EMBL" id="LAZR01008508">
    <property type="protein sequence ID" value="KKM78321.1"/>
    <property type="molecule type" value="Genomic_DNA"/>
</dbReference>
<evidence type="ECO:0000313" key="1">
    <source>
        <dbReference type="EMBL" id="KKM78321.1"/>
    </source>
</evidence>
<organism evidence="1">
    <name type="scientific">marine sediment metagenome</name>
    <dbReference type="NCBI Taxonomy" id="412755"/>
    <lineage>
        <taxon>unclassified sequences</taxon>
        <taxon>metagenomes</taxon>
        <taxon>ecological metagenomes</taxon>
    </lineage>
</organism>
<name>A0A0F9KU64_9ZZZZ</name>
<feature type="non-terminal residue" evidence="1">
    <location>
        <position position="37"/>
    </location>
</feature>
<protein>
    <submittedName>
        <fullName evidence="1">Uncharacterized protein</fullName>
    </submittedName>
</protein>
<accession>A0A0F9KU64</accession>
<comment type="caution">
    <text evidence="1">The sequence shown here is derived from an EMBL/GenBank/DDBJ whole genome shotgun (WGS) entry which is preliminary data.</text>
</comment>
<reference evidence="1" key="1">
    <citation type="journal article" date="2015" name="Nature">
        <title>Complex archaea that bridge the gap between prokaryotes and eukaryotes.</title>
        <authorList>
            <person name="Spang A."/>
            <person name="Saw J.H."/>
            <person name="Jorgensen S.L."/>
            <person name="Zaremba-Niedzwiedzka K."/>
            <person name="Martijn J."/>
            <person name="Lind A.E."/>
            <person name="van Eijk R."/>
            <person name="Schleper C."/>
            <person name="Guy L."/>
            <person name="Ettema T.J."/>
        </authorList>
    </citation>
    <scope>NUCLEOTIDE SEQUENCE</scope>
</reference>
<gene>
    <name evidence="1" type="ORF">LCGC14_1361210</name>
</gene>